<reference evidence="1 2" key="1">
    <citation type="submission" date="2014-09" db="EMBL/GenBank/DDBJ databases">
        <authorList>
            <person name="Martin A.A."/>
        </authorList>
    </citation>
    <scope>NUCLEOTIDE SEQUENCE</scope>
    <source>
        <strain evidence="2">ED321</strain>
        <strain evidence="1">ED321 Heterogonic</strain>
    </source>
</reference>
<keyword evidence="2" id="KW-1185">Reference proteome</keyword>
<dbReference type="AlphaFoldDB" id="A0A090LD41"/>
<evidence type="ECO:0000313" key="2">
    <source>
        <dbReference type="Proteomes" id="UP000035682"/>
    </source>
</evidence>
<dbReference type="EMBL" id="LN609529">
    <property type="protein sequence ID" value="CEF66053.1"/>
    <property type="molecule type" value="Genomic_DNA"/>
</dbReference>
<reference evidence="3" key="2">
    <citation type="submission" date="2020-12" db="UniProtKB">
        <authorList>
            <consortium name="WormBaseParasite"/>
        </authorList>
    </citation>
    <scope>IDENTIFICATION</scope>
</reference>
<dbReference type="WBParaSite" id="SRAE_2000072300.1">
    <property type="protein sequence ID" value="SRAE_2000072300.1"/>
    <property type="gene ID" value="WBGene00260923"/>
</dbReference>
<proteinExistence type="predicted"/>
<protein>
    <submittedName>
        <fullName evidence="1 3">Uncharacterized protein</fullName>
    </submittedName>
</protein>
<dbReference type="WormBase" id="SRAE_2000072300">
    <property type="protein sequence ID" value="SRP00022"/>
    <property type="gene ID" value="WBGene00260923"/>
</dbReference>
<gene>
    <name evidence="1 3 4" type="ORF">SRAE_2000072300</name>
</gene>
<sequence length="71" mass="8746">MELHCWGFYGGHKHHPYIRHSGRFYPRSPPMIVSKYPIILPHYMKRPRFNSMNIFPRQFYGYGGHHQFRHF</sequence>
<evidence type="ECO:0000313" key="3">
    <source>
        <dbReference type="WBParaSite" id="SRAE_2000072300.1"/>
    </source>
</evidence>
<dbReference type="Proteomes" id="UP000035682">
    <property type="component" value="Unplaced"/>
</dbReference>
<evidence type="ECO:0000313" key="1">
    <source>
        <dbReference type="EMBL" id="CEF66053.1"/>
    </source>
</evidence>
<evidence type="ECO:0000313" key="4">
    <source>
        <dbReference type="WormBase" id="SRAE_2000072300"/>
    </source>
</evidence>
<accession>A0A090LD41</accession>
<organism evidence="1">
    <name type="scientific">Strongyloides ratti</name>
    <name type="common">Parasitic roundworm</name>
    <dbReference type="NCBI Taxonomy" id="34506"/>
    <lineage>
        <taxon>Eukaryota</taxon>
        <taxon>Metazoa</taxon>
        <taxon>Ecdysozoa</taxon>
        <taxon>Nematoda</taxon>
        <taxon>Chromadorea</taxon>
        <taxon>Rhabditida</taxon>
        <taxon>Tylenchina</taxon>
        <taxon>Panagrolaimomorpha</taxon>
        <taxon>Strongyloidoidea</taxon>
        <taxon>Strongyloididae</taxon>
        <taxon>Strongyloides</taxon>
    </lineage>
</organism>
<dbReference type="CTD" id="36378417"/>
<dbReference type="GeneID" id="36378417"/>
<name>A0A090LD41_STRRB</name>
<dbReference type="RefSeq" id="XP_024505253.1">
    <property type="nucleotide sequence ID" value="XM_024651591.1"/>
</dbReference>